<accession>A0A062XVW6</accession>
<dbReference type="Gene3D" id="1.10.287.1490">
    <property type="match status" value="1"/>
</dbReference>
<evidence type="ECO:0000313" key="4">
    <source>
        <dbReference type="Proteomes" id="UP000027284"/>
    </source>
</evidence>
<protein>
    <recommendedName>
        <fullName evidence="2">C4-type zinc ribbon domain-containing protein</fullName>
    </recommendedName>
</protein>
<name>A0A062XVW6_9BACT</name>
<feature type="domain" description="C4-type zinc ribbon" evidence="2">
    <location>
        <begin position="205"/>
        <end position="237"/>
    </location>
</feature>
<keyword evidence="1" id="KW-0175">Coiled coil</keyword>
<proteinExistence type="predicted"/>
<organism evidence="3 4">
    <name type="scientific">Thermoanaerobaculum aquaticum</name>
    <dbReference type="NCBI Taxonomy" id="1312852"/>
    <lineage>
        <taxon>Bacteria</taxon>
        <taxon>Pseudomonadati</taxon>
        <taxon>Acidobacteriota</taxon>
        <taxon>Thermoanaerobaculia</taxon>
        <taxon>Thermoanaerobaculales</taxon>
        <taxon>Thermoanaerobaculaceae</taxon>
        <taxon>Thermoanaerobaculum</taxon>
    </lineage>
</organism>
<dbReference type="AlphaFoldDB" id="A0A062XVW6"/>
<dbReference type="Proteomes" id="UP000027284">
    <property type="component" value="Unassembled WGS sequence"/>
</dbReference>
<dbReference type="EMBL" id="JMFG01000002">
    <property type="protein sequence ID" value="KDA54993.1"/>
    <property type="molecule type" value="Genomic_DNA"/>
</dbReference>
<dbReference type="Pfam" id="PF02591">
    <property type="entry name" value="Zn_ribbon_9"/>
    <property type="match status" value="1"/>
</dbReference>
<reference evidence="3 4" key="1">
    <citation type="submission" date="2014-04" db="EMBL/GenBank/DDBJ databases">
        <title>The Genome Sequence of Thermoanaerobaculum aquaticum MP-01, The First Cultivated Group 23 Acidobacterium.</title>
        <authorList>
            <person name="Stamps B.W."/>
            <person name="Losey N.A."/>
            <person name="Lawson P.A."/>
            <person name="Stevenson B.S."/>
        </authorList>
    </citation>
    <scope>NUCLEOTIDE SEQUENCE [LARGE SCALE GENOMIC DNA]</scope>
    <source>
        <strain evidence="3 4">MP-01</strain>
    </source>
</reference>
<dbReference type="InterPro" id="IPR003743">
    <property type="entry name" value="Zf-RING_7"/>
</dbReference>
<gene>
    <name evidence="3" type="ORF">EG19_04130</name>
</gene>
<dbReference type="STRING" id="1312852.EG19_04130"/>
<feature type="coiled-coil region" evidence="1">
    <location>
        <begin position="46"/>
        <end position="177"/>
    </location>
</feature>
<sequence>MGGNALDTRLKLQYFVTLQTLLEQRRQARFLLENPPEELASHQARFAERRRLLEAKKEELARVKAEQVALQQEVDSLHKEREHFRKQKSMVTNMRQLQAVVSELDHVEAELKTREEKLLALWQQLEALEKDVASLSQESDEERQAREQLEAAFAVQKQKAEQDLARIEARLRETQKLMGNASWEEFKKLWNSRKPTAVVPMDGDSCSACHAQLRPHLVQVVKSAAELAYCDSCRRLLYDPETVQPLVFEP</sequence>
<evidence type="ECO:0000256" key="1">
    <source>
        <dbReference type="SAM" id="Coils"/>
    </source>
</evidence>
<comment type="caution">
    <text evidence="3">The sequence shown here is derived from an EMBL/GenBank/DDBJ whole genome shotgun (WGS) entry which is preliminary data.</text>
</comment>
<evidence type="ECO:0000259" key="2">
    <source>
        <dbReference type="Pfam" id="PF02591"/>
    </source>
</evidence>
<evidence type="ECO:0000313" key="3">
    <source>
        <dbReference type="EMBL" id="KDA54993.1"/>
    </source>
</evidence>
<keyword evidence="4" id="KW-1185">Reference proteome</keyword>